<name>A0A2N5SSV9_9BASI</name>
<evidence type="ECO:0000313" key="1">
    <source>
        <dbReference type="EMBL" id="PLW16332.1"/>
    </source>
</evidence>
<accession>A0A2N5SSV9</accession>
<protein>
    <submittedName>
        <fullName evidence="1">Uncharacterized protein</fullName>
    </submittedName>
</protein>
<reference evidence="1 2" key="1">
    <citation type="submission" date="2017-11" db="EMBL/GenBank/DDBJ databases">
        <title>De novo assembly and phasing of dikaryotic genomes from two isolates of Puccinia coronata f. sp. avenae, the causal agent of oat crown rust.</title>
        <authorList>
            <person name="Miller M.E."/>
            <person name="Zhang Y."/>
            <person name="Omidvar V."/>
            <person name="Sperschneider J."/>
            <person name="Schwessinger B."/>
            <person name="Raley C."/>
            <person name="Palmer J.M."/>
            <person name="Garnica D."/>
            <person name="Upadhyaya N."/>
            <person name="Rathjen J."/>
            <person name="Taylor J.M."/>
            <person name="Park R.F."/>
            <person name="Dodds P.N."/>
            <person name="Hirsch C.D."/>
            <person name="Kianian S.F."/>
            <person name="Figueroa M."/>
        </authorList>
    </citation>
    <scope>NUCLEOTIDE SEQUENCE [LARGE SCALE GENOMIC DNA]</scope>
    <source>
        <strain evidence="1">12NC29</strain>
    </source>
</reference>
<organism evidence="1 2">
    <name type="scientific">Puccinia coronata f. sp. avenae</name>
    <dbReference type="NCBI Taxonomy" id="200324"/>
    <lineage>
        <taxon>Eukaryota</taxon>
        <taxon>Fungi</taxon>
        <taxon>Dikarya</taxon>
        <taxon>Basidiomycota</taxon>
        <taxon>Pucciniomycotina</taxon>
        <taxon>Pucciniomycetes</taxon>
        <taxon>Pucciniales</taxon>
        <taxon>Pucciniaceae</taxon>
        <taxon>Puccinia</taxon>
    </lineage>
</organism>
<gene>
    <name evidence="1" type="ORF">PCANC_21163</name>
</gene>
<dbReference type="Proteomes" id="UP000235388">
    <property type="component" value="Unassembled WGS sequence"/>
</dbReference>
<dbReference type="AlphaFoldDB" id="A0A2N5SSV9"/>
<proteinExistence type="predicted"/>
<sequence>MGLNTVKSCVRNDNVTYANDDMKENRGKQMMTANIQDMKKSHKQRLCQVERITPKTTQSELLTTRIETTANK</sequence>
<dbReference type="EMBL" id="PGCJ01000873">
    <property type="protein sequence ID" value="PLW16332.1"/>
    <property type="molecule type" value="Genomic_DNA"/>
</dbReference>
<keyword evidence="2" id="KW-1185">Reference proteome</keyword>
<comment type="caution">
    <text evidence="1">The sequence shown here is derived from an EMBL/GenBank/DDBJ whole genome shotgun (WGS) entry which is preliminary data.</text>
</comment>
<evidence type="ECO:0000313" key="2">
    <source>
        <dbReference type="Proteomes" id="UP000235388"/>
    </source>
</evidence>